<feature type="transmembrane region" description="Helical" evidence="1">
    <location>
        <begin position="20"/>
        <end position="41"/>
    </location>
</feature>
<dbReference type="EMBL" id="SFCC01000011">
    <property type="protein sequence ID" value="RZQ61790.1"/>
    <property type="molecule type" value="Genomic_DNA"/>
</dbReference>
<dbReference type="OrthoDB" id="3621007at2"/>
<name>A0A4Q7J2V0_9PSEU</name>
<sequence>MYPHPPPPPKRGLGAGAKVGIAIGTVALTVGLTAMAVVFALEMKRVGSPEVSDCVRILDDSGERSEFSTVDCDDDAAIYRVEAKPEPGMPCPDGDYVEFELLEKPVRSLCLALNVSDGDCLSEITDTTRTTKVACGEVRAESRVTVHRDVQARDVCGPKETGFAYLRPARTVCLTPTPPKTRV</sequence>
<dbReference type="RefSeq" id="WP_130477522.1">
    <property type="nucleotide sequence ID" value="NZ_SFCC01000011.1"/>
</dbReference>
<keyword evidence="1" id="KW-0472">Membrane</keyword>
<protein>
    <submittedName>
        <fullName evidence="2">Uncharacterized protein</fullName>
    </submittedName>
</protein>
<evidence type="ECO:0000313" key="2">
    <source>
        <dbReference type="EMBL" id="RZQ61790.1"/>
    </source>
</evidence>
<accession>A0A4Q7J2V0</accession>
<evidence type="ECO:0000256" key="1">
    <source>
        <dbReference type="SAM" id="Phobius"/>
    </source>
</evidence>
<organism evidence="2 3">
    <name type="scientific">Amycolatopsis suaedae</name>
    <dbReference type="NCBI Taxonomy" id="2510978"/>
    <lineage>
        <taxon>Bacteria</taxon>
        <taxon>Bacillati</taxon>
        <taxon>Actinomycetota</taxon>
        <taxon>Actinomycetes</taxon>
        <taxon>Pseudonocardiales</taxon>
        <taxon>Pseudonocardiaceae</taxon>
        <taxon>Amycolatopsis</taxon>
    </lineage>
</organism>
<keyword evidence="1" id="KW-1133">Transmembrane helix</keyword>
<proteinExistence type="predicted"/>
<keyword evidence="3" id="KW-1185">Reference proteome</keyword>
<keyword evidence="1" id="KW-0812">Transmembrane</keyword>
<reference evidence="2 3" key="1">
    <citation type="submission" date="2019-02" db="EMBL/GenBank/DDBJ databases">
        <title>Draft genome sequence of Amycolatopsis sp. 8-3EHSu isolated from roots of Suaeda maritima.</title>
        <authorList>
            <person name="Duangmal K."/>
            <person name="Chantavorakit T."/>
        </authorList>
    </citation>
    <scope>NUCLEOTIDE SEQUENCE [LARGE SCALE GENOMIC DNA]</scope>
    <source>
        <strain evidence="2 3">8-3EHSu</strain>
    </source>
</reference>
<dbReference type="AlphaFoldDB" id="A0A4Q7J2V0"/>
<dbReference type="Proteomes" id="UP000292003">
    <property type="component" value="Unassembled WGS sequence"/>
</dbReference>
<gene>
    <name evidence="2" type="ORF">EWH70_22850</name>
</gene>
<comment type="caution">
    <text evidence="2">The sequence shown here is derived from an EMBL/GenBank/DDBJ whole genome shotgun (WGS) entry which is preliminary data.</text>
</comment>
<evidence type="ECO:0000313" key="3">
    <source>
        <dbReference type="Proteomes" id="UP000292003"/>
    </source>
</evidence>